<evidence type="ECO:0000256" key="6">
    <source>
        <dbReference type="ARBA" id="ARBA00020510"/>
    </source>
</evidence>
<keyword evidence="20" id="KW-1185">Reference proteome</keyword>
<keyword evidence="12" id="KW-0482">Metalloprotease</keyword>
<evidence type="ECO:0000256" key="14">
    <source>
        <dbReference type="ARBA" id="ARBA00031018"/>
    </source>
</evidence>
<evidence type="ECO:0000256" key="11">
    <source>
        <dbReference type="ARBA" id="ARBA00022946"/>
    </source>
</evidence>
<dbReference type="KEGG" id="phu:Phum_PHUM126300"/>
<dbReference type="Pfam" id="PF00675">
    <property type="entry name" value="Peptidase_M16"/>
    <property type="match status" value="1"/>
</dbReference>
<dbReference type="CTD" id="8239332"/>
<dbReference type="Gene3D" id="3.30.830.10">
    <property type="entry name" value="Metalloenzyme, LuxS/M16 peptidase-like"/>
    <property type="match status" value="2"/>
</dbReference>
<dbReference type="GO" id="GO:0005759">
    <property type="term" value="C:mitochondrial matrix"/>
    <property type="evidence" value="ECO:0007669"/>
    <property type="project" value="UniProtKB-ARBA"/>
</dbReference>
<evidence type="ECO:0000256" key="3">
    <source>
        <dbReference type="ARBA" id="ARBA00004173"/>
    </source>
</evidence>
<keyword evidence="11" id="KW-0809">Transit peptide</keyword>
<dbReference type="EMBL" id="AAZO01001481">
    <property type="status" value="NOT_ANNOTATED_CDS"/>
    <property type="molecule type" value="Genomic_DNA"/>
</dbReference>
<dbReference type="InterPro" id="IPR050361">
    <property type="entry name" value="MPP/UQCRC_Complex"/>
</dbReference>
<dbReference type="RefSeq" id="XP_002424317.1">
    <property type="nucleotide sequence ID" value="XM_002424272.1"/>
</dbReference>
<comment type="similarity">
    <text evidence="4 15">Belongs to the peptidase M16 family.</text>
</comment>
<comment type="cofactor">
    <cofactor evidence="2">
        <name>Zn(2+)</name>
        <dbReference type="ChEBI" id="CHEBI:29105"/>
    </cofactor>
</comment>
<dbReference type="FunCoup" id="E0VDX3">
    <property type="interactions" value="2132"/>
</dbReference>
<accession>E0VDX3</accession>
<dbReference type="MEROPS" id="M16.973"/>
<dbReference type="FunFam" id="3.30.830.10:FF:000001">
    <property type="entry name" value="Mitochondrial-processing peptidase subunit beta, mitochondrial"/>
    <property type="match status" value="1"/>
</dbReference>
<comment type="catalytic activity">
    <reaction evidence="1">
        <text>Release of N-terminal transit peptides from precursor proteins imported into the mitochondrion, typically with Arg in position P2.</text>
        <dbReference type="EC" id="3.4.24.64"/>
    </reaction>
</comment>
<dbReference type="eggNOG" id="KOG0960">
    <property type="taxonomic scope" value="Eukaryota"/>
</dbReference>
<sequence length="478" mass="53114">MASKILKFGGNLKTLSKLKDFAGYTRPLATKPAINGLQPYLANLPPTCVTTLENGLRIASEDTGSPTATVGLWIDAGSRYENEENNGVAHFLEHMAFKGTEKRSQTDLELEIENLGAHLNAYTSREQTVFYAKCLKQDVSKALEILSDIIQNSKLGEAEIERERAVILREMQEVETNLQEVVFDYLHSVAYQGTSLGRTILGPTENIKTISRADLKEYINNTYKPPRIVLAGAGGVVHDELVNLACSLFNKLDVCYTGEIPCNTPCRFTGSEVRVRDDTMPLAHIAIAVEGCGWCDSDNISLMIANTLLGAWDRSQGGGTNNASKLAQVVAEGNLAHSFQSFNTCYKDTGLWGIYFVTEPSKTDDMLCSVLDEWKRLCTSITGPEVERAKNLLKTNMLLQLDGTTPVCEDIGRQMLCYGRRIPLNELEARISMITAEQVRNTMLKYIYDRCPAVAAIGPIETLPDYNITRGKMYWFRY</sequence>
<dbReference type="GO" id="GO:0046872">
    <property type="term" value="F:metal ion binding"/>
    <property type="evidence" value="ECO:0007669"/>
    <property type="project" value="UniProtKB-KW"/>
</dbReference>
<evidence type="ECO:0000256" key="9">
    <source>
        <dbReference type="ARBA" id="ARBA00022801"/>
    </source>
</evidence>
<dbReference type="InterPro" id="IPR001431">
    <property type="entry name" value="Pept_M16_Zn_BS"/>
</dbReference>
<dbReference type="VEuPathDB" id="VectorBase:PHUM126300"/>
<organism>
    <name type="scientific">Pediculus humanus subsp. corporis</name>
    <name type="common">Body louse</name>
    <dbReference type="NCBI Taxonomy" id="121224"/>
    <lineage>
        <taxon>Eukaryota</taxon>
        <taxon>Metazoa</taxon>
        <taxon>Ecdysozoa</taxon>
        <taxon>Arthropoda</taxon>
        <taxon>Hexapoda</taxon>
        <taxon>Insecta</taxon>
        <taxon>Pterygota</taxon>
        <taxon>Neoptera</taxon>
        <taxon>Paraneoptera</taxon>
        <taxon>Psocodea</taxon>
        <taxon>Troctomorpha</taxon>
        <taxon>Phthiraptera</taxon>
        <taxon>Anoplura</taxon>
        <taxon>Pediculidae</taxon>
        <taxon>Pediculus</taxon>
    </lineage>
</organism>
<evidence type="ECO:0000313" key="18">
    <source>
        <dbReference type="EMBL" id="EEB11579.1"/>
    </source>
</evidence>
<dbReference type="OrthoDB" id="10251424at2759"/>
<reference evidence="18" key="1">
    <citation type="submission" date="2007-04" db="EMBL/GenBank/DDBJ databases">
        <title>Annotation of Pediculus humanus corporis strain USDA.</title>
        <authorList>
            <person name="Kirkness E."/>
            <person name="Hannick L."/>
            <person name="Hass B."/>
            <person name="Bruggner R."/>
            <person name="Lawson D."/>
            <person name="Bidwell S."/>
            <person name="Joardar V."/>
            <person name="Caler E."/>
            <person name="Walenz B."/>
            <person name="Inman J."/>
            <person name="Schobel S."/>
            <person name="Galinsky K."/>
            <person name="Amedeo P."/>
            <person name="Strausberg R."/>
        </authorList>
    </citation>
    <scope>NUCLEOTIDE SEQUENCE</scope>
    <source>
        <strain evidence="18">USDA</strain>
    </source>
</reference>
<dbReference type="EMBL" id="DS235088">
    <property type="protein sequence ID" value="EEB11579.1"/>
    <property type="molecule type" value="Genomic_DNA"/>
</dbReference>
<keyword evidence="10" id="KW-0862">Zinc</keyword>
<dbReference type="EnsemblMetazoa" id="PHUM126300-RA">
    <property type="protein sequence ID" value="PHUM126300-PA"/>
    <property type="gene ID" value="PHUM126300"/>
</dbReference>
<dbReference type="AlphaFoldDB" id="E0VDX3"/>
<evidence type="ECO:0000259" key="16">
    <source>
        <dbReference type="Pfam" id="PF00675"/>
    </source>
</evidence>
<dbReference type="InterPro" id="IPR007863">
    <property type="entry name" value="Peptidase_M16_C"/>
</dbReference>
<feature type="domain" description="Peptidase M16 C-terminal" evidence="17">
    <location>
        <begin position="210"/>
        <end position="393"/>
    </location>
</feature>
<dbReference type="InterPro" id="IPR011249">
    <property type="entry name" value="Metalloenz_LuxS/M16"/>
</dbReference>
<evidence type="ECO:0000256" key="4">
    <source>
        <dbReference type="ARBA" id="ARBA00007261"/>
    </source>
</evidence>
<evidence type="ECO:0000256" key="10">
    <source>
        <dbReference type="ARBA" id="ARBA00022833"/>
    </source>
</evidence>
<dbReference type="PANTHER" id="PTHR11851">
    <property type="entry name" value="METALLOPROTEASE"/>
    <property type="match status" value="1"/>
</dbReference>
<dbReference type="InParanoid" id="E0VDX3"/>
<keyword evidence="7" id="KW-0645">Protease</keyword>
<evidence type="ECO:0000256" key="8">
    <source>
        <dbReference type="ARBA" id="ARBA00022723"/>
    </source>
</evidence>
<dbReference type="SUPFAM" id="SSF63411">
    <property type="entry name" value="LuxS/MPP-like metallohydrolase"/>
    <property type="match status" value="2"/>
</dbReference>
<feature type="domain" description="Peptidase M16 N-terminal" evidence="16">
    <location>
        <begin position="57"/>
        <end position="203"/>
    </location>
</feature>
<gene>
    <name evidence="19" type="primary">8239332</name>
    <name evidence="18" type="ORF">Phum_PHUM126300</name>
</gene>
<protein>
    <recommendedName>
        <fullName evidence="6">Mitochondrial-processing peptidase subunit beta</fullName>
        <ecNumber evidence="5">3.4.24.64</ecNumber>
    </recommendedName>
    <alternativeName>
        <fullName evidence="14">Beta-MPP</fullName>
    </alternativeName>
</protein>
<dbReference type="GO" id="GO:0004222">
    <property type="term" value="F:metalloendopeptidase activity"/>
    <property type="evidence" value="ECO:0007669"/>
    <property type="project" value="UniProtKB-EC"/>
</dbReference>
<reference evidence="19" key="3">
    <citation type="submission" date="2021-02" db="UniProtKB">
        <authorList>
            <consortium name="EnsemblMetazoa"/>
        </authorList>
    </citation>
    <scope>IDENTIFICATION</scope>
    <source>
        <strain evidence="19">USDA</strain>
    </source>
</reference>
<dbReference type="OMA" id="IDVVCDM"/>
<comment type="subcellular location">
    <subcellularLocation>
        <location evidence="3">Mitochondrion</location>
    </subcellularLocation>
</comment>
<dbReference type="InterPro" id="IPR011765">
    <property type="entry name" value="Pept_M16_N"/>
</dbReference>
<evidence type="ECO:0000313" key="19">
    <source>
        <dbReference type="EnsemblMetazoa" id="PHUM126300-PA"/>
    </source>
</evidence>
<keyword evidence="8" id="KW-0479">Metal-binding</keyword>
<dbReference type="EC" id="3.4.24.64" evidence="5"/>
<evidence type="ECO:0000259" key="17">
    <source>
        <dbReference type="Pfam" id="PF05193"/>
    </source>
</evidence>
<keyword evidence="13" id="KW-0496">Mitochondrion</keyword>
<dbReference type="PROSITE" id="PS00143">
    <property type="entry name" value="INSULINASE"/>
    <property type="match status" value="1"/>
</dbReference>
<evidence type="ECO:0000313" key="20">
    <source>
        <dbReference type="Proteomes" id="UP000009046"/>
    </source>
</evidence>
<dbReference type="PANTHER" id="PTHR11851:SF149">
    <property type="entry name" value="GH01077P"/>
    <property type="match status" value="1"/>
</dbReference>
<dbReference type="FunFam" id="3.30.830.10:FF:000002">
    <property type="entry name" value="Mitochondrial-processing peptidase subunit beta"/>
    <property type="match status" value="1"/>
</dbReference>
<reference evidence="18" key="2">
    <citation type="submission" date="2007-04" db="EMBL/GenBank/DDBJ databases">
        <title>The genome of the human body louse.</title>
        <authorList>
            <consortium name="The Human Body Louse Genome Consortium"/>
            <person name="Kirkness E."/>
            <person name="Walenz B."/>
            <person name="Hass B."/>
            <person name="Bruggner R."/>
            <person name="Strausberg R."/>
        </authorList>
    </citation>
    <scope>NUCLEOTIDE SEQUENCE</scope>
    <source>
        <strain evidence="18">USDA</strain>
    </source>
</reference>
<evidence type="ECO:0000256" key="12">
    <source>
        <dbReference type="ARBA" id="ARBA00023049"/>
    </source>
</evidence>
<dbReference type="STRING" id="121224.E0VDX3"/>
<dbReference type="Pfam" id="PF05193">
    <property type="entry name" value="Peptidase_M16_C"/>
    <property type="match status" value="1"/>
</dbReference>
<evidence type="ECO:0000256" key="7">
    <source>
        <dbReference type="ARBA" id="ARBA00022670"/>
    </source>
</evidence>
<evidence type="ECO:0000256" key="5">
    <source>
        <dbReference type="ARBA" id="ARBA00012299"/>
    </source>
</evidence>
<keyword evidence="9 18" id="KW-0378">Hydrolase</keyword>
<proteinExistence type="inferred from homology"/>
<dbReference type="Proteomes" id="UP000009046">
    <property type="component" value="Unassembled WGS sequence"/>
</dbReference>
<dbReference type="GO" id="GO:0006627">
    <property type="term" value="P:protein processing involved in protein targeting to mitochondrion"/>
    <property type="evidence" value="ECO:0007669"/>
    <property type="project" value="TreeGrafter"/>
</dbReference>
<dbReference type="GeneID" id="8239332"/>
<evidence type="ECO:0000256" key="2">
    <source>
        <dbReference type="ARBA" id="ARBA00001947"/>
    </source>
</evidence>
<evidence type="ECO:0000256" key="13">
    <source>
        <dbReference type="ARBA" id="ARBA00023128"/>
    </source>
</evidence>
<name>E0VDX3_PEDHC</name>
<evidence type="ECO:0000256" key="1">
    <source>
        <dbReference type="ARBA" id="ARBA00001098"/>
    </source>
</evidence>
<dbReference type="HOGENOM" id="CLU_009902_4_0_1"/>
<evidence type="ECO:0000256" key="15">
    <source>
        <dbReference type="RuleBase" id="RU004447"/>
    </source>
</evidence>